<dbReference type="CDD" id="cd05260">
    <property type="entry name" value="GDP_MD_SDR_e"/>
    <property type="match status" value="1"/>
</dbReference>
<dbReference type="Gene3D" id="3.40.50.720">
    <property type="entry name" value="NAD(P)-binding Rossmann-like Domain"/>
    <property type="match status" value="1"/>
</dbReference>
<dbReference type="Proteomes" id="UP000058305">
    <property type="component" value="Chromosome"/>
</dbReference>
<gene>
    <name evidence="7" type="primary">gmd</name>
    <name evidence="9" type="ORF">AWU67_02085</name>
</gene>
<evidence type="ECO:0000313" key="9">
    <source>
        <dbReference type="EMBL" id="AMB57851.1"/>
    </source>
</evidence>
<dbReference type="KEGG" id="mvd:AWU67_02085"/>
<dbReference type="PANTHER" id="PTHR43715">
    <property type="entry name" value="GDP-MANNOSE 4,6-DEHYDRATASE"/>
    <property type="match status" value="1"/>
</dbReference>
<comment type="function">
    <text evidence="6 7">Catalyzes the conversion of GDP-D-mannose to GDP-4-dehydro-6-deoxy-D-mannose.</text>
</comment>
<dbReference type="AlphaFoldDB" id="A0A0Y0NDM0"/>
<dbReference type="InterPro" id="IPR006368">
    <property type="entry name" value="GDP_Man_deHydtase"/>
</dbReference>
<proteinExistence type="inferred from homology"/>
<keyword evidence="7" id="KW-0521">NADP</keyword>
<comment type="similarity">
    <text evidence="3 7">Belongs to the NAD(P)-dependent epimerase/dehydratase family. GDP-mannose 4,6-dehydratase subfamily.</text>
</comment>
<comment type="catalytic activity">
    <reaction evidence="1 7">
        <text>GDP-alpha-D-mannose = GDP-4-dehydro-alpha-D-rhamnose + H2O</text>
        <dbReference type="Rhea" id="RHEA:23820"/>
        <dbReference type="ChEBI" id="CHEBI:15377"/>
        <dbReference type="ChEBI" id="CHEBI:57527"/>
        <dbReference type="ChEBI" id="CHEBI:57964"/>
        <dbReference type="EC" id="4.2.1.47"/>
    </reaction>
</comment>
<sequence>MRTALVTGVSGQDGSYLSESLLAAGWAVHGLVRAASAAHEQPIDPRVITHTGDLADEARLRAVVADVAPDVIFNLAGVSSVAQSWQQPVLTAELTGVAAVTLLDAAWQLQEASGTPVRFVQASSAEIFGAASQLPQNEDTPIRPVSPYGAAKAFAHHAVGVYRARGLGASAAVLYNHESPRRPETFVTRKITRGAALIAAGQSDTLMLGNLDARRDWGWAPDYVDALIRMAEAPEADDFVIATGRAHTVREFVAAAFRAVGIEDWQRHVGLDPRFARPSDAPEMCGDASKARELLGWQPSVEFDELVARMAAHDLAALRQ</sequence>
<evidence type="ECO:0000256" key="6">
    <source>
        <dbReference type="ARBA" id="ARBA00059383"/>
    </source>
</evidence>
<evidence type="ECO:0000259" key="8">
    <source>
        <dbReference type="Pfam" id="PF16363"/>
    </source>
</evidence>
<dbReference type="OrthoDB" id="9779041at2"/>
<comment type="caution">
    <text evidence="7">Lacks conserved residue(s) required for the propagation of feature annotation.</text>
</comment>
<accession>A0A0Y0NDM0</accession>
<dbReference type="InterPro" id="IPR036291">
    <property type="entry name" value="NAD(P)-bd_dom_sf"/>
</dbReference>
<dbReference type="SUPFAM" id="SSF51735">
    <property type="entry name" value="NAD(P)-binding Rossmann-fold domains"/>
    <property type="match status" value="1"/>
</dbReference>
<evidence type="ECO:0000256" key="1">
    <source>
        <dbReference type="ARBA" id="ARBA00000188"/>
    </source>
</evidence>
<name>A0A0Y0NDM0_9MICO</name>
<feature type="active site" description="Nucleophile" evidence="7">
    <location>
        <position position="175"/>
    </location>
</feature>
<evidence type="ECO:0000256" key="7">
    <source>
        <dbReference type="HAMAP-Rule" id="MF_00955"/>
    </source>
</evidence>
<evidence type="ECO:0000256" key="3">
    <source>
        <dbReference type="ARBA" id="ARBA00009263"/>
    </source>
</evidence>
<organism evidence="9 10">
    <name type="scientific">Microterricola viridarii</name>
    <dbReference type="NCBI Taxonomy" id="412690"/>
    <lineage>
        <taxon>Bacteria</taxon>
        <taxon>Bacillati</taxon>
        <taxon>Actinomycetota</taxon>
        <taxon>Actinomycetes</taxon>
        <taxon>Micrococcales</taxon>
        <taxon>Microbacteriaceae</taxon>
        <taxon>Microterricola</taxon>
    </lineage>
</organism>
<keyword evidence="5 7" id="KW-0456">Lyase</keyword>
<dbReference type="InterPro" id="IPR016040">
    <property type="entry name" value="NAD(P)-bd_dom"/>
</dbReference>
<protein>
    <recommendedName>
        <fullName evidence="4 7">GDP-mannose 4,6-dehydratase</fullName>
        <ecNumber evidence="4 7">4.2.1.47</ecNumber>
    </recommendedName>
    <alternativeName>
        <fullName evidence="7">GDP-D-mannose dehydratase</fullName>
    </alternativeName>
</protein>
<dbReference type="RefSeq" id="WP_067226116.1">
    <property type="nucleotide sequence ID" value="NZ_CP014145.1"/>
</dbReference>
<dbReference type="EC" id="4.2.1.47" evidence="4 7"/>
<dbReference type="Gene3D" id="3.90.25.10">
    <property type="entry name" value="UDP-galactose 4-epimerase, domain 1"/>
    <property type="match status" value="1"/>
</dbReference>
<reference evidence="10" key="2">
    <citation type="submission" date="2016-01" db="EMBL/GenBank/DDBJ databases">
        <title>First complete genome sequence of a species in the genus Microterricola, an extremophilic cold active enzyme producing strain ERGS5:02 isolated from Sikkim Himalaya.</title>
        <authorList>
            <person name="Kumar R."/>
            <person name="Singh D."/>
            <person name="Swarnkar M.K."/>
        </authorList>
    </citation>
    <scope>NUCLEOTIDE SEQUENCE [LARGE SCALE GENOMIC DNA]</scope>
    <source>
        <strain evidence="10">ERGS5:02</strain>
    </source>
</reference>
<evidence type="ECO:0000313" key="10">
    <source>
        <dbReference type="Proteomes" id="UP000058305"/>
    </source>
</evidence>
<dbReference type="FunFam" id="3.40.50.720:FF:000924">
    <property type="entry name" value="GDP-mannose 4,6 dehydratase"/>
    <property type="match status" value="1"/>
</dbReference>
<feature type="domain" description="NAD(P)-binding" evidence="8">
    <location>
        <begin position="5"/>
        <end position="310"/>
    </location>
</feature>
<dbReference type="EMBL" id="CP014145">
    <property type="protein sequence ID" value="AMB57851.1"/>
    <property type="molecule type" value="Genomic_DNA"/>
</dbReference>
<dbReference type="Pfam" id="PF16363">
    <property type="entry name" value="GDP_Man_Dehyd"/>
    <property type="match status" value="1"/>
</dbReference>
<evidence type="ECO:0000256" key="5">
    <source>
        <dbReference type="ARBA" id="ARBA00023239"/>
    </source>
</evidence>
<evidence type="ECO:0000256" key="4">
    <source>
        <dbReference type="ARBA" id="ARBA00011989"/>
    </source>
</evidence>
<comment type="cofactor">
    <cofactor evidence="2 7">
        <name>NADP(+)</name>
        <dbReference type="ChEBI" id="CHEBI:58349"/>
    </cofactor>
</comment>
<reference evidence="9 10" key="1">
    <citation type="journal article" date="2016" name="J. Biotechnol.">
        <title>First complete genome sequence of a species in the genus Microterricola, an extremophilic cold active enzyme producing bacterial strain ERGS5:02 isolated from Sikkim Himalaya.</title>
        <authorList>
            <person name="Himanshu"/>
            <person name="Swarnkar M.K."/>
            <person name="Singh D."/>
            <person name="Kumar R."/>
        </authorList>
    </citation>
    <scope>NUCLEOTIDE SEQUENCE [LARGE SCALE GENOMIC DNA]</scope>
    <source>
        <strain evidence="9 10">ERGS5:02</strain>
    </source>
</reference>
<dbReference type="PANTHER" id="PTHR43715:SF1">
    <property type="entry name" value="GDP-MANNOSE 4,6 DEHYDRATASE"/>
    <property type="match status" value="1"/>
</dbReference>
<evidence type="ECO:0000256" key="2">
    <source>
        <dbReference type="ARBA" id="ARBA00001937"/>
    </source>
</evidence>
<dbReference type="GO" id="GO:0042351">
    <property type="term" value="P:'de novo' GDP-L-fucose biosynthetic process"/>
    <property type="evidence" value="ECO:0007669"/>
    <property type="project" value="TreeGrafter"/>
</dbReference>
<dbReference type="HAMAP" id="MF_00955">
    <property type="entry name" value="GDP_Man_dehydratase"/>
    <property type="match status" value="1"/>
</dbReference>
<dbReference type="GO" id="GO:0070401">
    <property type="term" value="F:NADP+ binding"/>
    <property type="evidence" value="ECO:0007669"/>
    <property type="project" value="UniProtKB-UniRule"/>
</dbReference>
<dbReference type="GO" id="GO:0008446">
    <property type="term" value="F:GDP-mannose 4,6-dehydratase activity"/>
    <property type="evidence" value="ECO:0007669"/>
    <property type="project" value="UniProtKB-UniRule"/>
</dbReference>
<keyword evidence="10" id="KW-1185">Reference proteome</keyword>